<organism evidence="2 3">
    <name type="scientific">Halolamina pelagica</name>
    <dbReference type="NCBI Taxonomy" id="699431"/>
    <lineage>
        <taxon>Archaea</taxon>
        <taxon>Methanobacteriati</taxon>
        <taxon>Methanobacteriota</taxon>
        <taxon>Stenosarchaea group</taxon>
        <taxon>Halobacteria</taxon>
        <taxon>Halobacteriales</taxon>
        <taxon>Haloferacaceae</taxon>
    </lineage>
</organism>
<evidence type="ECO:0008006" key="4">
    <source>
        <dbReference type="Google" id="ProtNLM"/>
    </source>
</evidence>
<dbReference type="AlphaFoldDB" id="A0A0P7GQT2"/>
<keyword evidence="1" id="KW-0812">Transmembrane</keyword>
<dbReference type="Proteomes" id="UP000050535">
    <property type="component" value="Unassembled WGS sequence"/>
</dbReference>
<keyword evidence="3" id="KW-1185">Reference proteome</keyword>
<dbReference type="STRING" id="699431.SY89_02329"/>
<dbReference type="RefSeq" id="WP_054584137.1">
    <property type="nucleotide sequence ID" value="NZ_LGUC01000001.1"/>
</dbReference>
<keyword evidence="1" id="KW-1133">Transmembrane helix</keyword>
<dbReference type="OrthoDB" id="380071at2157"/>
<proteinExistence type="predicted"/>
<protein>
    <recommendedName>
        <fullName evidence="4">DUF2178 domain-containing protein</fullName>
    </recommendedName>
</protein>
<reference evidence="3" key="1">
    <citation type="submission" date="2013-11" db="EMBL/GenBank/DDBJ databases">
        <authorList>
            <person name="Hoang H.T."/>
            <person name="Killian M.L."/>
            <person name="Madson D.M."/>
            <person name="Arruda P.H.E."/>
            <person name="Sun D."/>
            <person name="Schwartz K.J."/>
            <person name="Yoon K."/>
        </authorList>
    </citation>
    <scope>NUCLEOTIDE SEQUENCE [LARGE SCALE GENOMIC DNA]</scope>
    <source>
        <strain evidence="3">CDK2</strain>
    </source>
</reference>
<feature type="transmembrane region" description="Helical" evidence="1">
    <location>
        <begin position="7"/>
        <end position="27"/>
    </location>
</feature>
<gene>
    <name evidence="2" type="ORF">SY89_02329</name>
</gene>
<evidence type="ECO:0000256" key="1">
    <source>
        <dbReference type="SAM" id="Phobius"/>
    </source>
</evidence>
<name>A0A0P7GQT2_9EURY</name>
<evidence type="ECO:0000313" key="2">
    <source>
        <dbReference type="EMBL" id="KPN31581.1"/>
    </source>
</evidence>
<accession>A0A0P7GQT2</accession>
<comment type="caution">
    <text evidence="2">The sequence shown here is derived from an EMBL/GenBank/DDBJ whole genome shotgun (WGS) entry which is preliminary data.</text>
</comment>
<feature type="transmembrane region" description="Helical" evidence="1">
    <location>
        <begin position="76"/>
        <end position="94"/>
    </location>
</feature>
<sequence>MVTVQRDVPIVLMVIGMGLATVGADLASSQRLAVGLVLGGSALAWGTILVMALFLDDRAWGRLMSDERMSRLTFRAGAAAWMSTLATLVTFAGLLDYADPGITTQYALLGAAVVAIGSFVGALGYYSRQM</sequence>
<feature type="transmembrane region" description="Helical" evidence="1">
    <location>
        <begin position="33"/>
        <end position="55"/>
    </location>
</feature>
<keyword evidence="1" id="KW-0472">Membrane</keyword>
<evidence type="ECO:0000313" key="3">
    <source>
        <dbReference type="Proteomes" id="UP000050535"/>
    </source>
</evidence>
<feature type="transmembrane region" description="Helical" evidence="1">
    <location>
        <begin position="106"/>
        <end position="126"/>
    </location>
</feature>
<dbReference type="EMBL" id="LGUC01000001">
    <property type="protein sequence ID" value="KPN31581.1"/>
    <property type="molecule type" value="Genomic_DNA"/>
</dbReference>